<comment type="caution">
    <text evidence="7">The sequence shown here is derived from an EMBL/GenBank/DDBJ whole genome shotgun (WGS) entry which is preliminary data.</text>
</comment>
<dbReference type="GO" id="GO:0007018">
    <property type="term" value="P:microtubule-based movement"/>
    <property type="evidence" value="ECO:0007669"/>
    <property type="project" value="InterPro"/>
</dbReference>
<evidence type="ECO:0000256" key="2">
    <source>
        <dbReference type="ARBA" id="ARBA00022701"/>
    </source>
</evidence>
<gene>
    <name evidence="7" type="ORF">Lalb_Chr16g0391151</name>
</gene>
<dbReference type="PROSITE" id="PS50067">
    <property type="entry name" value="KINESIN_MOTOR_2"/>
    <property type="match status" value="1"/>
</dbReference>
<protein>
    <submittedName>
        <fullName evidence="7">Putative plus-end-directed kinesin ATPase</fullName>
    </submittedName>
</protein>
<organism evidence="7 8">
    <name type="scientific">Lupinus albus</name>
    <name type="common">White lupine</name>
    <name type="synonym">Lupinus termis</name>
    <dbReference type="NCBI Taxonomy" id="3870"/>
    <lineage>
        <taxon>Eukaryota</taxon>
        <taxon>Viridiplantae</taxon>
        <taxon>Streptophyta</taxon>
        <taxon>Embryophyta</taxon>
        <taxon>Tracheophyta</taxon>
        <taxon>Spermatophyta</taxon>
        <taxon>Magnoliopsida</taxon>
        <taxon>eudicotyledons</taxon>
        <taxon>Gunneridae</taxon>
        <taxon>Pentapetalae</taxon>
        <taxon>rosids</taxon>
        <taxon>fabids</taxon>
        <taxon>Fabales</taxon>
        <taxon>Fabaceae</taxon>
        <taxon>Papilionoideae</taxon>
        <taxon>50 kb inversion clade</taxon>
        <taxon>genistoids sensu lato</taxon>
        <taxon>core genistoids</taxon>
        <taxon>Genisteae</taxon>
        <taxon>Lupinus</taxon>
    </lineage>
</organism>
<dbReference type="PANTHER" id="PTHR47968">
    <property type="entry name" value="CENTROMERE PROTEIN E"/>
    <property type="match status" value="1"/>
</dbReference>
<dbReference type="OrthoDB" id="3176171at2759"/>
<dbReference type="PANTHER" id="PTHR47968:SF55">
    <property type="entry name" value="KINESIN-LIKE PROTEIN KIN-7H"/>
    <property type="match status" value="1"/>
</dbReference>
<dbReference type="GO" id="GO:0005524">
    <property type="term" value="F:ATP binding"/>
    <property type="evidence" value="ECO:0007669"/>
    <property type="project" value="InterPro"/>
</dbReference>
<dbReference type="GO" id="GO:0008017">
    <property type="term" value="F:microtubule binding"/>
    <property type="evidence" value="ECO:0007669"/>
    <property type="project" value="InterPro"/>
</dbReference>
<dbReference type="InterPro" id="IPR001752">
    <property type="entry name" value="Kinesin_motor_dom"/>
</dbReference>
<reference evidence="8" key="1">
    <citation type="journal article" date="2020" name="Nat. Commun.">
        <title>Genome sequence of the cluster root forming white lupin.</title>
        <authorList>
            <person name="Hufnagel B."/>
            <person name="Marques A."/>
            <person name="Soriano A."/>
            <person name="Marques L."/>
            <person name="Divol F."/>
            <person name="Doumas P."/>
            <person name="Sallet E."/>
            <person name="Mancinotti D."/>
            <person name="Carrere S."/>
            <person name="Marande W."/>
            <person name="Arribat S."/>
            <person name="Keller J."/>
            <person name="Huneau C."/>
            <person name="Blein T."/>
            <person name="Aime D."/>
            <person name="Laguerre M."/>
            <person name="Taylor J."/>
            <person name="Schubert V."/>
            <person name="Nelson M."/>
            <person name="Geu-Flores F."/>
            <person name="Crespi M."/>
            <person name="Gallardo-Guerrero K."/>
            <person name="Delaux P.-M."/>
            <person name="Salse J."/>
            <person name="Berges H."/>
            <person name="Guyot R."/>
            <person name="Gouzy J."/>
            <person name="Peret B."/>
        </authorList>
    </citation>
    <scope>NUCLEOTIDE SEQUENCE [LARGE SCALE GENOMIC DNA]</scope>
    <source>
        <strain evidence="8">cv. Amiga</strain>
    </source>
</reference>
<dbReference type="InterPro" id="IPR027417">
    <property type="entry name" value="P-loop_NTPase"/>
</dbReference>
<comment type="caution">
    <text evidence="4">Lacks conserved residue(s) required for the propagation of feature annotation.</text>
</comment>
<proteinExistence type="inferred from homology"/>
<name>A0A6A4PDU5_LUPAL</name>
<evidence type="ECO:0000256" key="5">
    <source>
        <dbReference type="SAM" id="Coils"/>
    </source>
</evidence>
<keyword evidence="2" id="KW-0493">Microtubule</keyword>
<evidence type="ECO:0000256" key="4">
    <source>
        <dbReference type="PROSITE-ProRule" id="PRU00283"/>
    </source>
</evidence>
<dbReference type="EMBL" id="WOCE01000016">
    <property type="protein sequence ID" value="KAE9597867.1"/>
    <property type="molecule type" value="Genomic_DNA"/>
</dbReference>
<dbReference type="AlphaFoldDB" id="A0A6A4PDU5"/>
<feature type="domain" description="Kinesin motor" evidence="6">
    <location>
        <begin position="1"/>
        <end position="60"/>
    </location>
</feature>
<dbReference type="SUPFAM" id="SSF52540">
    <property type="entry name" value="P-loop containing nucleoside triphosphate hydrolases"/>
    <property type="match status" value="1"/>
</dbReference>
<evidence type="ECO:0000256" key="3">
    <source>
        <dbReference type="ARBA" id="ARBA00023175"/>
    </source>
</evidence>
<keyword evidence="5" id="KW-0175">Coiled coil</keyword>
<dbReference type="Pfam" id="PF00225">
    <property type="entry name" value="Kinesin"/>
    <property type="match status" value="1"/>
</dbReference>
<keyword evidence="8" id="KW-1185">Reference proteome</keyword>
<dbReference type="InterPro" id="IPR021881">
    <property type="entry name" value="NACK_C"/>
</dbReference>
<evidence type="ECO:0000256" key="1">
    <source>
        <dbReference type="ARBA" id="ARBA00007310"/>
    </source>
</evidence>
<evidence type="ECO:0000259" key="6">
    <source>
        <dbReference type="PROSITE" id="PS50067"/>
    </source>
</evidence>
<accession>A0A6A4PDU5</accession>
<evidence type="ECO:0000313" key="8">
    <source>
        <dbReference type="Proteomes" id="UP000447434"/>
    </source>
</evidence>
<dbReference type="GO" id="GO:0005874">
    <property type="term" value="C:microtubule"/>
    <property type="evidence" value="ECO:0007669"/>
    <property type="project" value="UniProtKB-KW"/>
</dbReference>
<comment type="similarity">
    <text evidence="1">Belongs to the TRAFAC class myosin-kinesin ATPase superfamily. Kinesin family. KIN-7 subfamily.</text>
</comment>
<dbReference type="GO" id="GO:0003777">
    <property type="term" value="F:microtubule motor activity"/>
    <property type="evidence" value="ECO:0007669"/>
    <property type="project" value="InterPro"/>
</dbReference>
<dbReference type="Proteomes" id="UP000447434">
    <property type="component" value="Chromosome 16"/>
</dbReference>
<keyword evidence="3" id="KW-0505">Motor protein</keyword>
<sequence length="666" mass="75389">MNGKGRKEHIPFRDSKLTRILQSSLGGNARTAIICTMSPARSHVEQSRNTLLFASCAKEVATNAQVNEVMSDKALVKQLQRELTRLESELRNSGSTQIKSDPAALLREKDLQIQKLIKEVTDLTLQRDLAQSQMTDMFHVVGDDMPSTEMDSMDPQYPKLRVRSSWDFENLTEEPNLSYFDLESVKSFDASQYSDGHSISSDDNYFQLPDLEKNLPIRLSPPGLPIAGLAAARNDLGQKNIEEHHDGNFGIRCVESEDLITNTYTPLNTSDLSLNLYTDSNVSSPGANNVVSGLTEIDKENKENIDLCSAMLKENKVSNQFNQNFILPSPGKISAWLAEYGASSSRSLKLTRSRSCKATLLRDSSPDWFEQEDIIQCTPFNGGPGGFQRKSCTLNYNDKDARLSWTGHGNFVGSAAIDVQNVIPSADEVSDGNDVLALERKENKDPGNANLPANHVVPETGSEPIIPAKKFKDVGLDPMQSDEEKHYWPSEFKRLQREIIELWHACNISLVHRTYFFLLFKGDPSDSIYMEVELRRLSYLKQTFVNQTMKDGQIHTSQSNTRYLRRERQMLSRRMQRKLSRSEREKLYFKWGIRISSKNRSLQLAHRLWADTENIDKIRESAAIVSKLVGSVEPDHAFKEMFGLNFAPQNRRKKSFGWAATIKHIL</sequence>
<dbReference type="InterPro" id="IPR027640">
    <property type="entry name" value="Kinesin-like_fam"/>
</dbReference>
<evidence type="ECO:0000313" key="7">
    <source>
        <dbReference type="EMBL" id="KAE9597867.1"/>
    </source>
</evidence>
<feature type="coiled-coil region" evidence="5">
    <location>
        <begin position="69"/>
        <end position="133"/>
    </location>
</feature>
<dbReference type="Pfam" id="PF11995">
    <property type="entry name" value="DUF3490"/>
    <property type="match status" value="1"/>
</dbReference>
<dbReference type="Gene3D" id="1.20.58.1980">
    <property type="match status" value="1"/>
</dbReference>